<dbReference type="SMART" id="SM00324">
    <property type="entry name" value="RhoGAP"/>
    <property type="match status" value="1"/>
</dbReference>
<dbReference type="InterPro" id="IPR001164">
    <property type="entry name" value="ArfGAP_dom"/>
</dbReference>
<dbReference type="PROSITE" id="PS50238">
    <property type="entry name" value="RHOGAP"/>
    <property type="match status" value="1"/>
</dbReference>
<dbReference type="InterPro" id="IPR038508">
    <property type="entry name" value="ArfGAP_dom_sf"/>
</dbReference>
<dbReference type="SUPFAM" id="SSF54236">
    <property type="entry name" value="Ubiquitin-like"/>
    <property type="match status" value="1"/>
</dbReference>
<dbReference type="InterPro" id="IPR037278">
    <property type="entry name" value="ARFGAP/RecO"/>
</dbReference>
<evidence type="ECO:0000256" key="1">
    <source>
        <dbReference type="ARBA" id="ARBA00022468"/>
    </source>
</evidence>
<dbReference type="SUPFAM" id="SSF48350">
    <property type="entry name" value="GTPase activation domain, GAP"/>
    <property type="match status" value="1"/>
</dbReference>
<dbReference type="InterPro" id="IPR052227">
    <property type="entry name" value="Arf-Rho-GAP_ANK-PH_domain"/>
</dbReference>
<dbReference type="PROSITE" id="PS50115">
    <property type="entry name" value="ARFGAP"/>
    <property type="match status" value="1"/>
</dbReference>
<feature type="domain" description="Rho-GAP" evidence="8">
    <location>
        <begin position="1181"/>
        <end position="1365"/>
    </location>
</feature>
<feature type="compositionally biased region" description="Polar residues" evidence="4">
    <location>
        <begin position="508"/>
        <end position="519"/>
    </location>
</feature>
<feature type="compositionally biased region" description="Polar residues" evidence="4">
    <location>
        <begin position="279"/>
        <end position="292"/>
    </location>
</feature>
<feature type="compositionally biased region" description="Polar residues" evidence="4">
    <location>
        <begin position="220"/>
        <end position="250"/>
    </location>
</feature>
<feature type="domain" description="Arf-GAP" evidence="7">
    <location>
        <begin position="866"/>
        <end position="980"/>
    </location>
</feature>
<feature type="compositionally biased region" description="Basic and acidic residues" evidence="4">
    <location>
        <begin position="165"/>
        <end position="179"/>
    </location>
</feature>
<feature type="compositionally biased region" description="Polar residues" evidence="4">
    <location>
        <begin position="531"/>
        <end position="546"/>
    </location>
</feature>
<feature type="domain" description="PH" evidence="5">
    <location>
        <begin position="764"/>
        <end position="860"/>
    </location>
</feature>
<dbReference type="Gene3D" id="2.30.29.30">
    <property type="entry name" value="Pleckstrin-homology domain (PH domain)/Phosphotyrosine-binding domain (PTB)"/>
    <property type="match status" value="4"/>
</dbReference>
<feature type="compositionally biased region" description="Basic and acidic residues" evidence="4">
    <location>
        <begin position="122"/>
        <end position="140"/>
    </location>
</feature>
<feature type="compositionally biased region" description="Polar residues" evidence="4">
    <location>
        <begin position="359"/>
        <end position="377"/>
    </location>
</feature>
<evidence type="ECO:0000313" key="9">
    <source>
        <dbReference type="EMBL" id="CAH3045633.1"/>
    </source>
</evidence>
<dbReference type="PANTHER" id="PTHR45899:SF2">
    <property type="entry name" value="RHO GTPASE ACTIVATING PROTEIN AT 15B, ISOFORM C"/>
    <property type="match status" value="1"/>
</dbReference>
<keyword evidence="1" id="KW-0343">GTPase activation</keyword>
<proteinExistence type="predicted"/>
<dbReference type="GO" id="GO:0005737">
    <property type="term" value="C:cytoplasm"/>
    <property type="evidence" value="ECO:0007669"/>
    <property type="project" value="TreeGrafter"/>
</dbReference>
<evidence type="ECO:0000256" key="4">
    <source>
        <dbReference type="SAM" id="MobiDB-lite"/>
    </source>
</evidence>
<feature type="compositionally biased region" description="Polar residues" evidence="4">
    <location>
        <begin position="554"/>
        <end position="585"/>
    </location>
</feature>
<dbReference type="InterPro" id="IPR029071">
    <property type="entry name" value="Ubiquitin-like_domsf"/>
</dbReference>
<dbReference type="GO" id="GO:0005096">
    <property type="term" value="F:GTPase activator activity"/>
    <property type="evidence" value="ECO:0007669"/>
    <property type="project" value="UniProtKB-KW"/>
</dbReference>
<dbReference type="InterPro" id="IPR001849">
    <property type="entry name" value="PH_domain"/>
</dbReference>
<dbReference type="Gene3D" id="1.10.220.150">
    <property type="entry name" value="Arf GTPase activating protein"/>
    <property type="match status" value="1"/>
</dbReference>
<dbReference type="PRINTS" id="PR00405">
    <property type="entry name" value="REVINTRACTNG"/>
</dbReference>
<keyword evidence="2" id="KW-0479">Metal-binding</keyword>
<keyword evidence="10" id="KW-1185">Reference proteome</keyword>
<evidence type="ECO:0000259" key="8">
    <source>
        <dbReference type="PROSITE" id="PS50238"/>
    </source>
</evidence>
<feature type="domain" description="SAM" evidence="6">
    <location>
        <begin position="6"/>
        <end position="71"/>
    </location>
</feature>
<reference evidence="9 10" key="1">
    <citation type="submission" date="2022-05" db="EMBL/GenBank/DDBJ databases">
        <authorList>
            <consortium name="Genoscope - CEA"/>
            <person name="William W."/>
        </authorList>
    </citation>
    <scope>NUCLEOTIDE SEQUENCE [LARGE SCALE GENOMIC DNA]</scope>
</reference>
<organism evidence="9 10">
    <name type="scientific">Pocillopora meandrina</name>
    <dbReference type="NCBI Taxonomy" id="46732"/>
    <lineage>
        <taxon>Eukaryota</taxon>
        <taxon>Metazoa</taxon>
        <taxon>Cnidaria</taxon>
        <taxon>Anthozoa</taxon>
        <taxon>Hexacorallia</taxon>
        <taxon>Scleractinia</taxon>
        <taxon>Astrocoeniina</taxon>
        <taxon>Pocilloporidae</taxon>
        <taxon>Pocillopora</taxon>
    </lineage>
</organism>
<comment type="caution">
    <text evidence="9">The sequence shown here is derived from an EMBL/GenBank/DDBJ whole genome shotgun (WGS) entry which is preliminary data.</text>
</comment>
<keyword evidence="2" id="KW-0862">Zinc</keyword>
<dbReference type="Gene3D" id="3.10.20.90">
    <property type="entry name" value="Phosphatidylinositol 3-kinase Catalytic Subunit, Chain A, domain 1"/>
    <property type="match status" value="1"/>
</dbReference>
<feature type="coiled-coil region" evidence="3">
    <location>
        <begin position="1367"/>
        <end position="1398"/>
    </location>
</feature>
<feature type="region of interest" description="Disordered" evidence="4">
    <location>
        <begin position="76"/>
        <end position="102"/>
    </location>
</feature>
<dbReference type="PROSITE" id="PS50003">
    <property type="entry name" value="PH_DOMAIN"/>
    <property type="match status" value="4"/>
</dbReference>
<keyword evidence="3" id="KW-0175">Coiled coil</keyword>
<dbReference type="EMBL" id="CALNXJ010000008">
    <property type="protein sequence ID" value="CAH3045633.1"/>
    <property type="molecule type" value="Genomic_DNA"/>
</dbReference>
<evidence type="ECO:0000259" key="6">
    <source>
        <dbReference type="PROSITE" id="PS50105"/>
    </source>
</evidence>
<dbReference type="Pfam" id="PF00620">
    <property type="entry name" value="RhoGAP"/>
    <property type="match status" value="1"/>
</dbReference>
<dbReference type="InterPro" id="IPR011993">
    <property type="entry name" value="PH-like_dom_sf"/>
</dbReference>
<gene>
    <name evidence="9" type="ORF">PMEA_00033652</name>
</gene>
<evidence type="ECO:0000256" key="3">
    <source>
        <dbReference type="SAM" id="Coils"/>
    </source>
</evidence>
<dbReference type="InterPro" id="IPR008936">
    <property type="entry name" value="Rho_GTPase_activation_prot"/>
</dbReference>
<dbReference type="SMART" id="SM00233">
    <property type="entry name" value="PH"/>
    <property type="match status" value="4"/>
</dbReference>
<dbReference type="GO" id="GO:0007165">
    <property type="term" value="P:signal transduction"/>
    <property type="evidence" value="ECO:0007669"/>
    <property type="project" value="InterPro"/>
</dbReference>
<dbReference type="Pfam" id="PF01412">
    <property type="entry name" value="ArfGap"/>
    <property type="match status" value="1"/>
</dbReference>
<dbReference type="FunFam" id="2.30.29.30:FF:000286">
    <property type="entry name" value="PH-protein kinase domain containing protein"/>
    <property type="match status" value="1"/>
</dbReference>
<feature type="compositionally biased region" description="Basic residues" evidence="4">
    <location>
        <begin position="210"/>
        <end position="219"/>
    </location>
</feature>
<feature type="compositionally biased region" description="Polar residues" evidence="4">
    <location>
        <begin position="487"/>
        <end position="496"/>
    </location>
</feature>
<dbReference type="InterPro" id="IPR013761">
    <property type="entry name" value="SAM/pointed_sf"/>
</dbReference>
<dbReference type="SMART" id="SM00105">
    <property type="entry name" value="ArfGap"/>
    <property type="match status" value="1"/>
</dbReference>
<dbReference type="CDD" id="cd00821">
    <property type="entry name" value="PH"/>
    <property type="match status" value="1"/>
</dbReference>
<protein>
    <submittedName>
        <fullName evidence="9">Uncharacterized protein</fullName>
    </submittedName>
</protein>
<feature type="domain" description="PH" evidence="5">
    <location>
        <begin position="650"/>
        <end position="747"/>
    </location>
</feature>
<evidence type="ECO:0000313" key="10">
    <source>
        <dbReference type="Proteomes" id="UP001159428"/>
    </source>
</evidence>
<name>A0AAU9W6M9_9CNID</name>
<dbReference type="Proteomes" id="UP001159428">
    <property type="component" value="Unassembled WGS sequence"/>
</dbReference>
<evidence type="ECO:0000259" key="7">
    <source>
        <dbReference type="PROSITE" id="PS50115"/>
    </source>
</evidence>
<feature type="domain" description="PH" evidence="5">
    <location>
        <begin position="1082"/>
        <end position="1173"/>
    </location>
</feature>
<feature type="domain" description="PH" evidence="5">
    <location>
        <begin position="1495"/>
        <end position="1607"/>
    </location>
</feature>
<dbReference type="InterPro" id="IPR000198">
    <property type="entry name" value="RhoGAP_dom"/>
</dbReference>
<dbReference type="PANTHER" id="PTHR45899">
    <property type="entry name" value="RHO GTPASE ACTIVATING PROTEIN AT 15B, ISOFORM C"/>
    <property type="match status" value="1"/>
</dbReference>
<dbReference type="SUPFAM" id="SSF50729">
    <property type="entry name" value="PH domain-like"/>
    <property type="match status" value="4"/>
</dbReference>
<dbReference type="InterPro" id="IPR001660">
    <property type="entry name" value="SAM"/>
</dbReference>
<feature type="compositionally biased region" description="Polar residues" evidence="4">
    <location>
        <begin position="464"/>
        <end position="473"/>
    </location>
</feature>
<keyword evidence="2" id="KW-0863">Zinc-finger</keyword>
<sequence length="1677" mass="188173">MATSKEDFDAVREWLLAEVKLDRYAEKLESNGFTSLETCCSINEDALDKMGIVMPYHRKRFLMFTEKLREKLGMDFTNEEDGSVSPNTDVTTDRSETGTEQQDSLINFVSEDESVSACNDQLPKEDSCEITKGEGLDTKVPDVPLLPPKKKSSSLKAPPPIPPRADLEEREIPSKETSKVSDTPLQDAKHVEVDQLQVQSKQPDVPAKRAPLKPPRRVIRTSQSSVQNGMQEQDMISCNSNADSVANISSSDEKEPQVQMNSTSSCPVLPNTDNRSDEASSTLQSNEETAAATTEPRVVPKAPERLSAKRPTPAPRPRKRRQSEDNILVSDLVTDGESEGGSKNMCSAVLNDASEKRTQSLSLSGRGSDLANSSAGKPSTLPRSASAKQRPAPPPPPTRQTGSLKDLPKRQICDLPLPPVPVTGSTNHRQNKLISAPHQGPSEPVKAQSESTDEYSLVQPLPRKTSQMKSQPESTDEYSLVQPLPRKTSQVKSQPESTDEYSLVQPLPQKTSQMKSQPESTDEYSLVQPLPQKTSTMKSQPESTYEYTEVQLLPQKTSPVKSQPESTYEYSVVQPSPQKTSQVESSLYEEVWKGDPREYQRNNDTAEIEYESDDSLDPWCADLPEMKKRGDSTENVDYSKAIPNSLSPRVRKSEGYLWKQGGQKNNKGWRKRWFVFDGKDLRYYKDKDSLTESLHIIPVSQIKDIENVKDEKRSTFKVITPNRTFIFASENITEMNLWSQTLMEAIIGCKGDGKNWKSGGEMSDPDKEGWLKKQGHNVVADWKKRYVAIKGDKICYYDTYEDFIYATPINCINAALAKVKTVDGHKNRFVIITFHKSYSFQGDSEFDASSWIVAIETAIQIGLGDTTIREKVWENPSNRFCADCGMKDPVWASVNFCVCVCAKCIGVHRNLGVHCSRARSLLMDEKIWNPALIELMIKIGNDNANQLLEHKLPEDDKITPDANVAARREFIYSKYWEKKYAKYHQAFGDPEALGKVLRDTVVTKDILSTMELILNKVDVRYVASDAEDEKTPLELAEEAGQTLQAELLRQNGGEGKPDQNLGDDQTATLNTEASQSAPIEIVYEKEGFLQKKEGSWRKRWFLLKDRHLKYARGPHDKDDLVTIDLRTVTSLVRCPKGEQLQLDIVTVDKTHSLKADSEEELEGWYSALRSKQVFGVLLCQQGLGSDGIPHLVAKCLQFVETYGGLEMEGVYRVNGGQLTMKKLRTSFDQDAGSVLLTLDECGVHDVTGVLKQYLRQLPDPVIPGTMYKHFIAAGSIQDHNTRLQTIKSLINQLPKVNHGTLKAIISHLTKVTELVSVNKMGVPNIAMIFGPTLMSNESTGRMDDSSINQEFSIVGDMITYYKWLFDVSEEEEEKAQVIEEATQKIRELIELKDKQNNSGGEFTLDIYVKEKNDNPHLMKVSSEMTAGRLRAEIVSQKALSPDIDWVLFEVIDNGAMERAFQVREKVMTAANWGSGNYLIVKENYIAEQIAPYVGILSIEGSLYIRDPKKNWKPSLVCLKNGYMSVNKERGSILRAIKSDKSDSEQWPLHKLTLYVGIPAEKATKTLDTSCGFTVVVKTDQEDIVRYMCAKDKDDRNRWLAATLNMKHPEGIWSDPTQDSEVLYSLVGPKGAQGDDSPLFLGRQSVHLRRQGSTKHIVDELRVRQKSLRRPKDRGPKT</sequence>
<dbReference type="Pfam" id="PF00169">
    <property type="entry name" value="PH"/>
    <property type="match status" value="4"/>
</dbReference>
<feature type="region of interest" description="Disordered" evidence="4">
    <location>
        <begin position="116"/>
        <end position="585"/>
    </location>
</feature>
<dbReference type="SUPFAM" id="SSF47769">
    <property type="entry name" value="SAM/Pointed domain"/>
    <property type="match status" value="1"/>
</dbReference>
<dbReference type="SUPFAM" id="SSF57863">
    <property type="entry name" value="ArfGap/RecO-like zinc finger"/>
    <property type="match status" value="1"/>
</dbReference>
<dbReference type="PROSITE" id="PS50105">
    <property type="entry name" value="SAM_DOMAIN"/>
    <property type="match status" value="1"/>
</dbReference>
<evidence type="ECO:0000256" key="2">
    <source>
        <dbReference type="PROSITE-ProRule" id="PRU00288"/>
    </source>
</evidence>
<dbReference type="Pfam" id="PF00536">
    <property type="entry name" value="SAM_1"/>
    <property type="match status" value="1"/>
</dbReference>
<dbReference type="Gene3D" id="1.10.150.50">
    <property type="entry name" value="Transcription Factor, Ets-1"/>
    <property type="match status" value="1"/>
</dbReference>
<dbReference type="GO" id="GO:0005547">
    <property type="term" value="F:phosphatidylinositol-3,4,5-trisphosphate binding"/>
    <property type="evidence" value="ECO:0007669"/>
    <property type="project" value="TreeGrafter"/>
</dbReference>
<evidence type="ECO:0000259" key="5">
    <source>
        <dbReference type="PROSITE" id="PS50003"/>
    </source>
</evidence>
<dbReference type="GO" id="GO:0008270">
    <property type="term" value="F:zinc ion binding"/>
    <property type="evidence" value="ECO:0007669"/>
    <property type="project" value="UniProtKB-KW"/>
</dbReference>
<dbReference type="Gene3D" id="1.10.555.10">
    <property type="entry name" value="Rho GTPase activation protein"/>
    <property type="match status" value="1"/>
</dbReference>
<accession>A0AAU9W6M9</accession>